<feature type="active site" evidence="7">
    <location>
        <position position="269"/>
    </location>
</feature>
<evidence type="ECO:0000256" key="3">
    <source>
        <dbReference type="ARBA" id="ARBA00011956"/>
    </source>
</evidence>
<dbReference type="InterPro" id="IPR016305">
    <property type="entry name" value="Mannose-6-P_Isomerase"/>
</dbReference>
<dbReference type="GO" id="GO:0009298">
    <property type="term" value="P:GDP-mannose biosynthetic process"/>
    <property type="evidence" value="ECO:0007669"/>
    <property type="project" value="InterPro"/>
</dbReference>
<dbReference type="Gene3D" id="1.10.441.10">
    <property type="entry name" value="Phosphomannose Isomerase, domain 2"/>
    <property type="match status" value="1"/>
</dbReference>
<keyword evidence="11" id="KW-1185">Reference proteome</keyword>
<dbReference type="Proteomes" id="UP000013167">
    <property type="component" value="Unassembled WGS sequence"/>
</dbReference>
<feature type="binding site" evidence="8">
    <location>
        <position position="95"/>
    </location>
    <ligand>
        <name>Zn(2+)</name>
        <dbReference type="ChEBI" id="CHEBI:29105"/>
    </ligand>
</feature>
<dbReference type="Pfam" id="PF20511">
    <property type="entry name" value="PMI_typeI_cat"/>
    <property type="match status" value="1"/>
</dbReference>
<evidence type="ECO:0000256" key="4">
    <source>
        <dbReference type="ARBA" id="ARBA00022723"/>
    </source>
</evidence>
<gene>
    <name evidence="10" type="ORF">BN10_1730030</name>
</gene>
<dbReference type="CDD" id="cd07011">
    <property type="entry name" value="cupin_PMI_type_I_N"/>
    <property type="match status" value="1"/>
</dbReference>
<reference evidence="10 11" key="1">
    <citation type="journal article" date="2013" name="ISME J.">
        <title>A metabolic model for members of the genus Tetrasphaera involved in enhanced biological phosphorus removal.</title>
        <authorList>
            <person name="Kristiansen R."/>
            <person name="Nguyen H.T.T."/>
            <person name="Saunders A.M."/>
            <person name="Nielsen J.L."/>
            <person name="Wimmer R."/>
            <person name="Le V.Q."/>
            <person name="McIlroy S.J."/>
            <person name="Petrovski S."/>
            <person name="Seviour R.J."/>
            <person name="Calteau A."/>
            <person name="Nielsen K.L."/>
            <person name="Nielsen P.H."/>
        </authorList>
    </citation>
    <scope>NUCLEOTIDE SEQUENCE [LARGE SCALE GENOMIC DNA]</scope>
    <source>
        <strain evidence="10 11">Lp2</strain>
    </source>
</reference>
<feature type="binding site" evidence="8">
    <location>
        <position position="97"/>
    </location>
    <ligand>
        <name>Zn(2+)</name>
        <dbReference type="ChEBI" id="CHEBI:29105"/>
    </ligand>
</feature>
<dbReference type="NCBIfam" id="TIGR00218">
    <property type="entry name" value="manA"/>
    <property type="match status" value="1"/>
</dbReference>
<dbReference type="PRINTS" id="PR00714">
    <property type="entry name" value="MAN6PISMRASE"/>
</dbReference>
<comment type="caution">
    <text evidence="10">The sequence shown here is derived from an EMBL/GenBank/DDBJ whole genome shotgun (WGS) entry which is preliminary data.</text>
</comment>
<evidence type="ECO:0000256" key="8">
    <source>
        <dbReference type="PIRSR" id="PIRSR001480-2"/>
    </source>
</evidence>
<organism evidence="10 11">
    <name type="scientific">Phycicoccus elongatus Lp2</name>
    <dbReference type="NCBI Taxonomy" id="1193181"/>
    <lineage>
        <taxon>Bacteria</taxon>
        <taxon>Bacillati</taxon>
        <taxon>Actinomycetota</taxon>
        <taxon>Actinomycetes</taxon>
        <taxon>Micrococcales</taxon>
        <taxon>Intrasporangiaceae</taxon>
        <taxon>Phycicoccus</taxon>
    </lineage>
</organism>
<dbReference type="GO" id="GO:0005975">
    <property type="term" value="P:carbohydrate metabolic process"/>
    <property type="evidence" value="ECO:0007669"/>
    <property type="project" value="InterPro"/>
</dbReference>
<dbReference type="OrthoDB" id="9792649at2"/>
<dbReference type="GO" id="GO:0005829">
    <property type="term" value="C:cytosol"/>
    <property type="evidence" value="ECO:0007669"/>
    <property type="project" value="TreeGrafter"/>
</dbReference>
<proteinExistence type="inferred from homology"/>
<dbReference type="eggNOG" id="COG1482">
    <property type="taxonomic scope" value="Bacteria"/>
</dbReference>
<sequence>MHRLIPVVFNDDWGSHVSIASVTGRRIPTEQPESELWMGAHEAGPAGLVDGPHATLLDLVAADPSGTLGELADEFGGRLPFLLKVLAPGKAISIQVHPTQEQAVEQRQLSGDAVYVDDWAKPELLLALAPFEVFVGLREFEESVALIDRLALADLVGLAADARHAGDPVHALLTAILSTPPGEVADLARRVVASCVRVSATDDEFGEATAAIVGIAEDHPDDIGLAVLLLMRHRVLHPGEFIDVAAGVLHSYVRGLGIEVLANSDNVVRAGLTAKPVNVPELLRIVDTSADGVAGRPRRLSDGVEIFDSASDRFRLFRVDASADPIALPGGGPRIAFCLRGRVELVGPTGEVAVLGDAESLFLPASTAAITATGDGELYVVATPAD</sequence>
<dbReference type="HOGENOM" id="CLU_026967_1_1_11"/>
<keyword evidence="5 8" id="KW-0862">Zinc</keyword>
<evidence type="ECO:0000313" key="11">
    <source>
        <dbReference type="Proteomes" id="UP000013167"/>
    </source>
</evidence>
<dbReference type="STRING" id="1193181.BN10_1730030"/>
<feature type="binding site" evidence="8">
    <location>
        <position position="123"/>
    </location>
    <ligand>
        <name>Zn(2+)</name>
        <dbReference type="ChEBI" id="CHEBI:29105"/>
    </ligand>
</feature>
<evidence type="ECO:0000256" key="1">
    <source>
        <dbReference type="ARBA" id="ARBA00000757"/>
    </source>
</evidence>
<keyword evidence="6 10" id="KW-0413">Isomerase</keyword>
<dbReference type="PIRSF" id="PIRSF001480">
    <property type="entry name" value="Mannose-6-phosphate_isomerase"/>
    <property type="match status" value="1"/>
</dbReference>
<dbReference type="InterPro" id="IPR014710">
    <property type="entry name" value="RmlC-like_jellyroll"/>
</dbReference>
<dbReference type="Gene3D" id="2.60.120.10">
    <property type="entry name" value="Jelly Rolls"/>
    <property type="match status" value="2"/>
</dbReference>
<protein>
    <recommendedName>
        <fullName evidence="3">mannose-6-phosphate isomerase</fullName>
        <ecNumber evidence="3">5.3.1.8</ecNumber>
    </recommendedName>
</protein>
<evidence type="ECO:0000256" key="6">
    <source>
        <dbReference type="ARBA" id="ARBA00023235"/>
    </source>
</evidence>
<evidence type="ECO:0000256" key="5">
    <source>
        <dbReference type="ARBA" id="ARBA00022833"/>
    </source>
</evidence>
<dbReference type="SUPFAM" id="SSF51182">
    <property type="entry name" value="RmlC-like cupins"/>
    <property type="match status" value="1"/>
</dbReference>
<name>N0DYH3_9MICO</name>
<dbReference type="PANTHER" id="PTHR10309">
    <property type="entry name" value="MANNOSE-6-PHOSPHATE ISOMERASE"/>
    <property type="match status" value="1"/>
</dbReference>
<dbReference type="AlphaFoldDB" id="N0DYH3"/>
<dbReference type="GO" id="GO:0004476">
    <property type="term" value="F:mannose-6-phosphate isomerase activity"/>
    <property type="evidence" value="ECO:0007669"/>
    <property type="project" value="UniProtKB-EC"/>
</dbReference>
<comment type="catalytic activity">
    <reaction evidence="1">
        <text>D-mannose 6-phosphate = D-fructose 6-phosphate</text>
        <dbReference type="Rhea" id="RHEA:12356"/>
        <dbReference type="ChEBI" id="CHEBI:58735"/>
        <dbReference type="ChEBI" id="CHEBI:61527"/>
        <dbReference type="EC" id="5.3.1.8"/>
    </reaction>
</comment>
<dbReference type="GO" id="GO:0008270">
    <property type="term" value="F:zinc ion binding"/>
    <property type="evidence" value="ECO:0007669"/>
    <property type="project" value="InterPro"/>
</dbReference>
<dbReference type="InterPro" id="IPR011051">
    <property type="entry name" value="RmlC_Cupin_sf"/>
</dbReference>
<dbReference type="RefSeq" id="WP_010852147.1">
    <property type="nucleotide sequence ID" value="NZ_HF570956.1"/>
</dbReference>
<evidence type="ECO:0000256" key="7">
    <source>
        <dbReference type="PIRSR" id="PIRSR001480-1"/>
    </source>
</evidence>
<dbReference type="InterPro" id="IPR001250">
    <property type="entry name" value="Man6P_Isoase-1"/>
</dbReference>
<dbReference type="PANTHER" id="PTHR10309:SF0">
    <property type="entry name" value="MANNOSE-6-PHOSPHATE ISOMERASE"/>
    <property type="match status" value="1"/>
</dbReference>
<dbReference type="InterPro" id="IPR046457">
    <property type="entry name" value="PMI_typeI_cat"/>
</dbReference>
<dbReference type="EMBL" id="CAIZ01000083">
    <property type="protein sequence ID" value="CCH69513.1"/>
    <property type="molecule type" value="Genomic_DNA"/>
</dbReference>
<comment type="similarity">
    <text evidence="2">Belongs to the mannose-6-phosphate isomerase type 1 family.</text>
</comment>
<comment type="cofactor">
    <cofactor evidence="8">
        <name>Zn(2+)</name>
        <dbReference type="ChEBI" id="CHEBI:29105"/>
    </cofactor>
    <text evidence="8">Binds 1 zinc ion per subunit.</text>
</comment>
<evidence type="ECO:0000256" key="2">
    <source>
        <dbReference type="ARBA" id="ARBA00010772"/>
    </source>
</evidence>
<keyword evidence="4 8" id="KW-0479">Metal-binding</keyword>
<dbReference type="EC" id="5.3.1.8" evidence="3"/>
<feature type="domain" description="Phosphomannose isomerase type I catalytic" evidence="9">
    <location>
        <begin position="1"/>
        <end position="138"/>
    </location>
</feature>
<feature type="binding site" evidence="8">
    <location>
        <position position="250"/>
    </location>
    <ligand>
        <name>Zn(2+)</name>
        <dbReference type="ChEBI" id="CHEBI:29105"/>
    </ligand>
</feature>
<accession>N0DYH3</accession>
<evidence type="ECO:0000313" key="10">
    <source>
        <dbReference type="EMBL" id="CCH69513.1"/>
    </source>
</evidence>
<evidence type="ECO:0000259" key="9">
    <source>
        <dbReference type="Pfam" id="PF20511"/>
    </source>
</evidence>